<comment type="caution">
    <text evidence="2">The sequence shown here is derived from an EMBL/GenBank/DDBJ whole genome shotgun (WGS) entry which is preliminary data.</text>
</comment>
<proteinExistence type="inferred from homology"/>
<protein>
    <submittedName>
        <fullName evidence="2">Uncharacterized protein</fullName>
    </submittedName>
</protein>
<dbReference type="EMBL" id="JAPFFF010000032">
    <property type="protein sequence ID" value="KAK8844459.1"/>
    <property type="molecule type" value="Genomic_DNA"/>
</dbReference>
<comment type="similarity">
    <text evidence="1">Belongs to the sel-1 family.</text>
</comment>
<dbReference type="InterPro" id="IPR011990">
    <property type="entry name" value="TPR-like_helical_dom_sf"/>
</dbReference>
<dbReference type="PANTHER" id="PTHR11102:SF160">
    <property type="entry name" value="ERAD-ASSOCIATED E3 UBIQUITIN-PROTEIN LIGASE COMPONENT HRD3"/>
    <property type="match status" value="1"/>
</dbReference>
<dbReference type="InterPro" id="IPR006597">
    <property type="entry name" value="Sel1-like"/>
</dbReference>
<reference evidence="2 3" key="1">
    <citation type="submission" date="2024-04" db="EMBL/GenBank/DDBJ databases">
        <title>Tritrichomonas musculus Genome.</title>
        <authorList>
            <person name="Alves-Ferreira E."/>
            <person name="Grigg M."/>
            <person name="Lorenzi H."/>
            <person name="Galac M."/>
        </authorList>
    </citation>
    <scope>NUCLEOTIDE SEQUENCE [LARGE SCALE GENOMIC DNA]</scope>
    <source>
        <strain evidence="2 3">EAF2021</strain>
    </source>
</reference>
<dbReference type="SUPFAM" id="SSF81901">
    <property type="entry name" value="HCP-like"/>
    <property type="match status" value="1"/>
</dbReference>
<name>A0ABR2HDH4_9EUKA</name>
<evidence type="ECO:0000313" key="3">
    <source>
        <dbReference type="Proteomes" id="UP001470230"/>
    </source>
</evidence>
<dbReference type="SMART" id="SM00671">
    <property type="entry name" value="SEL1"/>
    <property type="match status" value="2"/>
</dbReference>
<keyword evidence="3" id="KW-1185">Reference proteome</keyword>
<organism evidence="2 3">
    <name type="scientific">Tritrichomonas musculus</name>
    <dbReference type="NCBI Taxonomy" id="1915356"/>
    <lineage>
        <taxon>Eukaryota</taxon>
        <taxon>Metamonada</taxon>
        <taxon>Parabasalia</taxon>
        <taxon>Tritrichomonadida</taxon>
        <taxon>Tritrichomonadidae</taxon>
        <taxon>Tritrichomonas</taxon>
    </lineage>
</organism>
<evidence type="ECO:0000256" key="1">
    <source>
        <dbReference type="ARBA" id="ARBA00038101"/>
    </source>
</evidence>
<dbReference type="Gene3D" id="1.25.40.10">
    <property type="entry name" value="Tetratricopeptide repeat domain"/>
    <property type="match status" value="1"/>
</dbReference>
<dbReference type="PANTHER" id="PTHR11102">
    <property type="entry name" value="SEL-1-LIKE PROTEIN"/>
    <property type="match status" value="1"/>
</dbReference>
<accession>A0ABR2HDH4</accession>
<sequence>MDIEKNHKKLIKNFEFHWHKISIIHLFYQYELGLRFYPENYFTHNISNFINCLTILNKGNNCKSQYYLGEIYYKGIYIQQDINKSIHYQNDSGAQYYLGEIYYEGEYIEQNINKSIHYLTLAADQNHPGAQFDLGFIYH</sequence>
<dbReference type="Pfam" id="PF08238">
    <property type="entry name" value="Sel1"/>
    <property type="match status" value="2"/>
</dbReference>
<evidence type="ECO:0000313" key="2">
    <source>
        <dbReference type="EMBL" id="KAK8844459.1"/>
    </source>
</evidence>
<dbReference type="Proteomes" id="UP001470230">
    <property type="component" value="Unassembled WGS sequence"/>
</dbReference>
<gene>
    <name evidence="2" type="ORF">M9Y10_024318</name>
</gene>
<dbReference type="InterPro" id="IPR050767">
    <property type="entry name" value="Sel1_AlgK"/>
</dbReference>